<keyword evidence="1" id="KW-0732">Signal</keyword>
<dbReference type="AlphaFoldDB" id="A0A2H3C975"/>
<gene>
    <name evidence="2" type="ORF">ARMGADRAFT_1092957</name>
</gene>
<dbReference type="EMBL" id="KZ293767">
    <property type="protein sequence ID" value="PBK79629.1"/>
    <property type="molecule type" value="Genomic_DNA"/>
</dbReference>
<evidence type="ECO:0000313" key="2">
    <source>
        <dbReference type="EMBL" id="PBK79629.1"/>
    </source>
</evidence>
<accession>A0A2H3C975</accession>
<evidence type="ECO:0000256" key="1">
    <source>
        <dbReference type="SAM" id="SignalP"/>
    </source>
</evidence>
<protein>
    <submittedName>
        <fullName evidence="2">Uncharacterized protein</fullName>
    </submittedName>
</protein>
<evidence type="ECO:0000313" key="3">
    <source>
        <dbReference type="Proteomes" id="UP000217790"/>
    </source>
</evidence>
<name>A0A2H3C975_ARMGA</name>
<feature type="signal peptide" evidence="1">
    <location>
        <begin position="1"/>
        <end position="17"/>
    </location>
</feature>
<reference evidence="3" key="1">
    <citation type="journal article" date="2017" name="Nat. Ecol. Evol.">
        <title>Genome expansion and lineage-specific genetic innovations in the forest pathogenic fungi Armillaria.</title>
        <authorList>
            <person name="Sipos G."/>
            <person name="Prasanna A.N."/>
            <person name="Walter M.C."/>
            <person name="O'Connor E."/>
            <person name="Balint B."/>
            <person name="Krizsan K."/>
            <person name="Kiss B."/>
            <person name="Hess J."/>
            <person name="Varga T."/>
            <person name="Slot J."/>
            <person name="Riley R."/>
            <person name="Boka B."/>
            <person name="Rigling D."/>
            <person name="Barry K."/>
            <person name="Lee J."/>
            <person name="Mihaltcheva S."/>
            <person name="LaButti K."/>
            <person name="Lipzen A."/>
            <person name="Waldron R."/>
            <person name="Moloney N.M."/>
            <person name="Sperisen C."/>
            <person name="Kredics L."/>
            <person name="Vagvoelgyi C."/>
            <person name="Patrignani A."/>
            <person name="Fitzpatrick D."/>
            <person name="Nagy I."/>
            <person name="Doyle S."/>
            <person name="Anderson J.B."/>
            <person name="Grigoriev I.V."/>
            <person name="Gueldener U."/>
            <person name="Muensterkoetter M."/>
            <person name="Nagy L.G."/>
        </authorList>
    </citation>
    <scope>NUCLEOTIDE SEQUENCE [LARGE SCALE GENOMIC DNA]</scope>
    <source>
        <strain evidence="3">Ar21-2</strain>
    </source>
</reference>
<proteinExistence type="predicted"/>
<dbReference type="InParanoid" id="A0A2H3C975"/>
<dbReference type="OrthoDB" id="10499752at2759"/>
<keyword evidence="3" id="KW-1185">Reference proteome</keyword>
<dbReference type="Proteomes" id="UP000217790">
    <property type="component" value="Unassembled WGS sequence"/>
</dbReference>
<sequence length="86" mass="10082">MSSIIVCLVVDFAQVDGFGPVTAIDYFSFVNFIFLERIVNRSHTYVQWPHSMKFSSMYAHSTVEIIERIIRIMFQMYGDHLFINLP</sequence>
<feature type="chain" id="PRO_5013614964" evidence="1">
    <location>
        <begin position="18"/>
        <end position="86"/>
    </location>
</feature>
<organism evidence="2 3">
    <name type="scientific">Armillaria gallica</name>
    <name type="common">Bulbous honey fungus</name>
    <name type="synonym">Armillaria bulbosa</name>
    <dbReference type="NCBI Taxonomy" id="47427"/>
    <lineage>
        <taxon>Eukaryota</taxon>
        <taxon>Fungi</taxon>
        <taxon>Dikarya</taxon>
        <taxon>Basidiomycota</taxon>
        <taxon>Agaricomycotina</taxon>
        <taxon>Agaricomycetes</taxon>
        <taxon>Agaricomycetidae</taxon>
        <taxon>Agaricales</taxon>
        <taxon>Marasmiineae</taxon>
        <taxon>Physalacriaceae</taxon>
        <taxon>Armillaria</taxon>
    </lineage>
</organism>